<feature type="region of interest" description="Disordered" evidence="1">
    <location>
        <begin position="87"/>
        <end position="142"/>
    </location>
</feature>
<accession>A0ABS8SUM1</accession>
<dbReference type="EMBL" id="JACEIK010000809">
    <property type="protein sequence ID" value="MCD7462538.1"/>
    <property type="molecule type" value="Genomic_DNA"/>
</dbReference>
<reference evidence="2 3" key="1">
    <citation type="journal article" date="2021" name="BMC Genomics">
        <title>Datura genome reveals duplications of psychoactive alkaloid biosynthetic genes and high mutation rate following tissue culture.</title>
        <authorList>
            <person name="Rajewski A."/>
            <person name="Carter-House D."/>
            <person name="Stajich J."/>
            <person name="Litt A."/>
        </authorList>
    </citation>
    <scope>NUCLEOTIDE SEQUENCE [LARGE SCALE GENOMIC DNA]</scope>
    <source>
        <strain evidence="2">AR-01</strain>
    </source>
</reference>
<keyword evidence="3" id="KW-1185">Reference proteome</keyword>
<gene>
    <name evidence="2" type="ORF">HAX54_048723</name>
</gene>
<protein>
    <submittedName>
        <fullName evidence="2">Uncharacterized protein</fullName>
    </submittedName>
</protein>
<evidence type="ECO:0000313" key="3">
    <source>
        <dbReference type="Proteomes" id="UP000823775"/>
    </source>
</evidence>
<feature type="region of interest" description="Disordered" evidence="1">
    <location>
        <begin position="1"/>
        <end position="37"/>
    </location>
</feature>
<organism evidence="2 3">
    <name type="scientific">Datura stramonium</name>
    <name type="common">Jimsonweed</name>
    <name type="synonym">Common thornapple</name>
    <dbReference type="NCBI Taxonomy" id="4076"/>
    <lineage>
        <taxon>Eukaryota</taxon>
        <taxon>Viridiplantae</taxon>
        <taxon>Streptophyta</taxon>
        <taxon>Embryophyta</taxon>
        <taxon>Tracheophyta</taxon>
        <taxon>Spermatophyta</taxon>
        <taxon>Magnoliopsida</taxon>
        <taxon>eudicotyledons</taxon>
        <taxon>Gunneridae</taxon>
        <taxon>Pentapetalae</taxon>
        <taxon>asterids</taxon>
        <taxon>lamiids</taxon>
        <taxon>Solanales</taxon>
        <taxon>Solanaceae</taxon>
        <taxon>Solanoideae</taxon>
        <taxon>Datureae</taxon>
        <taxon>Datura</taxon>
    </lineage>
</organism>
<evidence type="ECO:0000256" key="1">
    <source>
        <dbReference type="SAM" id="MobiDB-lite"/>
    </source>
</evidence>
<name>A0ABS8SUM1_DATST</name>
<dbReference type="Proteomes" id="UP000823775">
    <property type="component" value="Unassembled WGS sequence"/>
</dbReference>
<proteinExistence type="predicted"/>
<evidence type="ECO:0000313" key="2">
    <source>
        <dbReference type="EMBL" id="MCD7462538.1"/>
    </source>
</evidence>
<feature type="compositionally biased region" description="Polar residues" evidence="1">
    <location>
        <begin position="17"/>
        <end position="37"/>
    </location>
</feature>
<sequence length="163" mass="18688">MYLMMGSRSQTERTRTESPGQLLPTTIRSPFVTTPENGNLNEVLFPWETTVPLDQKGLLESEEEEMVSGQKDGSRLSCFVSNQAAYNGHDYAQTKPIPQQDPKKKKSQRQVWQPKNLQIPCEKPEIPHEDKSIHIPEEQTEEPWQVVKGKGLEHLVRALHMQK</sequence>
<feature type="compositionally biased region" description="Basic and acidic residues" evidence="1">
    <location>
        <begin position="122"/>
        <end position="137"/>
    </location>
</feature>
<comment type="caution">
    <text evidence="2">The sequence shown here is derived from an EMBL/GenBank/DDBJ whole genome shotgun (WGS) entry which is preliminary data.</text>
</comment>